<dbReference type="OrthoDB" id="8417889at2"/>
<comment type="caution">
    <text evidence="6">The sequence shown here is derived from an EMBL/GenBank/DDBJ whole genome shotgun (WGS) entry which is preliminary data.</text>
</comment>
<name>A0A066ZDK9_9ACTN</name>
<keyword evidence="2" id="KW-0805">Transcription regulation</keyword>
<dbReference type="AlphaFoldDB" id="A0A066ZDK9"/>
<dbReference type="GO" id="GO:0003700">
    <property type="term" value="F:DNA-binding transcription factor activity"/>
    <property type="evidence" value="ECO:0007669"/>
    <property type="project" value="InterPro"/>
</dbReference>
<dbReference type="GO" id="GO:0000976">
    <property type="term" value="F:transcription cis-regulatory region binding"/>
    <property type="evidence" value="ECO:0007669"/>
    <property type="project" value="TreeGrafter"/>
</dbReference>
<dbReference type="SUPFAM" id="SSF46785">
    <property type="entry name" value="Winged helix' DNA-binding domain"/>
    <property type="match status" value="1"/>
</dbReference>
<dbReference type="eggNOG" id="COG0583">
    <property type="taxonomic scope" value="Bacteria"/>
</dbReference>
<dbReference type="Pfam" id="PF03466">
    <property type="entry name" value="LysR_substrate"/>
    <property type="match status" value="1"/>
</dbReference>
<proteinExistence type="inferred from homology"/>
<evidence type="ECO:0000256" key="2">
    <source>
        <dbReference type="ARBA" id="ARBA00023015"/>
    </source>
</evidence>
<keyword evidence="3" id="KW-0238">DNA-binding</keyword>
<evidence type="ECO:0000313" key="6">
    <source>
        <dbReference type="EMBL" id="KDN88185.1"/>
    </source>
</evidence>
<dbReference type="SUPFAM" id="SSF53850">
    <property type="entry name" value="Periplasmic binding protein-like II"/>
    <property type="match status" value="1"/>
</dbReference>
<gene>
    <name evidence="6" type="ORF">KCH_00350</name>
</gene>
<protein>
    <submittedName>
        <fullName evidence="6">LysR family transcriptional regulator</fullName>
    </submittedName>
</protein>
<dbReference type="RefSeq" id="WP_035857912.1">
    <property type="nucleotide sequence ID" value="NZ_KK853997.1"/>
</dbReference>
<dbReference type="CDD" id="cd05466">
    <property type="entry name" value="PBP2_LTTR_substrate"/>
    <property type="match status" value="1"/>
</dbReference>
<sequence>MTDLDLLATFLEIHRRGSLTAAAAALGISQPAVSGQLARLEEQFGDVLFIRSRNGAQPTGRAHELARRIGPHLDRLRRALAEETDEQACRGTVRIGAAAEFTATRLLPALAPLTRRGLNLRITSDLAEPLLALLADGELDLVVSSVRPPAKLRGLAATPYADEEFVLVGTPTAARSIDPHHLAEDPVAALAHLPLVAYAEELPIIRRYWRSEFRRRPPNPVSVLVPDLRAVLAAVIADAGISVLPRYLAEPALNTGSIEQLHRSEVPPLNTLYLVTPSGPAQPAVQLVQRRLLDHATTWGTL</sequence>
<dbReference type="PANTHER" id="PTHR30126">
    <property type="entry name" value="HTH-TYPE TRANSCRIPTIONAL REGULATOR"/>
    <property type="match status" value="1"/>
</dbReference>
<dbReference type="PRINTS" id="PR00039">
    <property type="entry name" value="HTHLYSR"/>
</dbReference>
<dbReference type="PANTHER" id="PTHR30126:SF39">
    <property type="entry name" value="HTH-TYPE TRANSCRIPTIONAL REGULATOR CYSL"/>
    <property type="match status" value="1"/>
</dbReference>
<keyword evidence="7" id="KW-1185">Reference proteome</keyword>
<dbReference type="EMBL" id="JNBY01000003">
    <property type="protein sequence ID" value="KDN88185.1"/>
    <property type="molecule type" value="Genomic_DNA"/>
</dbReference>
<feature type="domain" description="HTH lysR-type" evidence="5">
    <location>
        <begin position="1"/>
        <end position="59"/>
    </location>
</feature>
<dbReference type="Pfam" id="PF00126">
    <property type="entry name" value="HTH_1"/>
    <property type="match status" value="1"/>
</dbReference>
<dbReference type="Gene3D" id="3.40.190.290">
    <property type="match status" value="1"/>
</dbReference>
<dbReference type="Gene3D" id="1.10.10.10">
    <property type="entry name" value="Winged helix-like DNA-binding domain superfamily/Winged helix DNA-binding domain"/>
    <property type="match status" value="1"/>
</dbReference>
<evidence type="ECO:0000313" key="7">
    <source>
        <dbReference type="Proteomes" id="UP000027178"/>
    </source>
</evidence>
<dbReference type="PROSITE" id="PS50931">
    <property type="entry name" value="HTH_LYSR"/>
    <property type="match status" value="1"/>
</dbReference>
<evidence type="ECO:0000256" key="3">
    <source>
        <dbReference type="ARBA" id="ARBA00023125"/>
    </source>
</evidence>
<evidence type="ECO:0000259" key="5">
    <source>
        <dbReference type="PROSITE" id="PS50931"/>
    </source>
</evidence>
<dbReference type="InterPro" id="IPR036388">
    <property type="entry name" value="WH-like_DNA-bd_sf"/>
</dbReference>
<dbReference type="InterPro" id="IPR036390">
    <property type="entry name" value="WH_DNA-bd_sf"/>
</dbReference>
<evidence type="ECO:0000256" key="4">
    <source>
        <dbReference type="ARBA" id="ARBA00023163"/>
    </source>
</evidence>
<comment type="similarity">
    <text evidence="1">Belongs to the LysR transcriptional regulatory family.</text>
</comment>
<evidence type="ECO:0000256" key="1">
    <source>
        <dbReference type="ARBA" id="ARBA00009437"/>
    </source>
</evidence>
<accession>A0A066ZDK9</accession>
<dbReference type="InterPro" id="IPR000847">
    <property type="entry name" value="LysR_HTH_N"/>
</dbReference>
<dbReference type="PATRIC" id="fig|1348663.4.peg.23"/>
<organism evidence="6 7">
    <name type="scientific">Kitasatospora cheerisanensis KCTC 2395</name>
    <dbReference type="NCBI Taxonomy" id="1348663"/>
    <lineage>
        <taxon>Bacteria</taxon>
        <taxon>Bacillati</taxon>
        <taxon>Actinomycetota</taxon>
        <taxon>Actinomycetes</taxon>
        <taxon>Kitasatosporales</taxon>
        <taxon>Streptomycetaceae</taxon>
        <taxon>Kitasatospora</taxon>
    </lineage>
</organism>
<dbReference type="Proteomes" id="UP000027178">
    <property type="component" value="Unassembled WGS sequence"/>
</dbReference>
<reference evidence="6 7" key="1">
    <citation type="submission" date="2014-05" db="EMBL/GenBank/DDBJ databases">
        <title>Draft Genome Sequence of Kitasatospora cheerisanensis KCTC 2395.</title>
        <authorList>
            <person name="Nam D.H."/>
        </authorList>
    </citation>
    <scope>NUCLEOTIDE SEQUENCE [LARGE SCALE GENOMIC DNA]</scope>
    <source>
        <strain evidence="6 7">KCTC 2395</strain>
    </source>
</reference>
<dbReference type="HOGENOM" id="CLU_039613_5_0_11"/>
<dbReference type="InterPro" id="IPR005119">
    <property type="entry name" value="LysR_subst-bd"/>
</dbReference>
<keyword evidence="4" id="KW-0804">Transcription</keyword>